<accession>A0A5B1CGJ3</accession>
<evidence type="ECO:0000313" key="2">
    <source>
        <dbReference type="Proteomes" id="UP000322699"/>
    </source>
</evidence>
<dbReference type="OrthoDB" id="233888at2"/>
<organism evidence="1 2">
    <name type="scientific">Rubripirellula obstinata</name>
    <dbReference type="NCBI Taxonomy" id="406547"/>
    <lineage>
        <taxon>Bacteria</taxon>
        <taxon>Pseudomonadati</taxon>
        <taxon>Planctomycetota</taxon>
        <taxon>Planctomycetia</taxon>
        <taxon>Pirellulales</taxon>
        <taxon>Pirellulaceae</taxon>
        <taxon>Rubripirellula</taxon>
    </lineage>
</organism>
<reference evidence="1 2" key="1">
    <citation type="submission" date="2019-08" db="EMBL/GenBank/DDBJ databases">
        <title>Deep-cultivation of Planctomycetes and their phenomic and genomic characterization uncovers novel biology.</title>
        <authorList>
            <person name="Wiegand S."/>
            <person name="Jogler M."/>
            <person name="Boedeker C."/>
            <person name="Pinto D."/>
            <person name="Vollmers J."/>
            <person name="Rivas-Marin E."/>
            <person name="Kohn T."/>
            <person name="Peeters S.H."/>
            <person name="Heuer A."/>
            <person name="Rast P."/>
            <person name="Oberbeckmann S."/>
            <person name="Bunk B."/>
            <person name="Jeske O."/>
            <person name="Meyerdierks A."/>
            <person name="Storesund J.E."/>
            <person name="Kallscheuer N."/>
            <person name="Luecker S."/>
            <person name="Lage O.M."/>
            <person name="Pohl T."/>
            <person name="Merkel B.J."/>
            <person name="Hornburger P."/>
            <person name="Mueller R.-W."/>
            <person name="Bruemmer F."/>
            <person name="Labrenz M."/>
            <person name="Spormann A.M."/>
            <person name="Op Den Camp H."/>
            <person name="Overmann J."/>
            <person name="Amann R."/>
            <person name="Jetten M.S.M."/>
            <person name="Mascher T."/>
            <person name="Medema M.H."/>
            <person name="Devos D.P."/>
            <person name="Kaster A.-K."/>
            <person name="Ovreas L."/>
            <person name="Rohde M."/>
            <person name="Galperin M.Y."/>
            <person name="Jogler C."/>
        </authorList>
    </citation>
    <scope>NUCLEOTIDE SEQUENCE [LARGE SCALE GENOMIC DNA]</scope>
    <source>
        <strain evidence="1 2">LF1</strain>
    </source>
</reference>
<dbReference type="Proteomes" id="UP000322699">
    <property type="component" value="Unassembled WGS sequence"/>
</dbReference>
<comment type="caution">
    <text evidence="1">The sequence shown here is derived from an EMBL/GenBank/DDBJ whole genome shotgun (WGS) entry which is preliminary data.</text>
</comment>
<protein>
    <submittedName>
        <fullName evidence="1">Uncharacterized protein</fullName>
    </submittedName>
</protein>
<sequence>MTRLWRSIEDAVTLHGAEKDWRRRLGTEFESFRRFLIPTDGIVRRLAGDDRGGAWLVEEFDGQCYARCERTMLVREVSRADVVSLQFDMRRLSTEVAAALSLAGGVEFVGSTLHIVRAGALPASLKNLPVYVCTHKWTADLVKTVNLVAHHAGGPFLLLHPTGQPIDSQVRSWLAKVDGHTVALKQLIDVTGDGKLAATNRAERLMRQTLGIESADMPVYRFQKDDDFWWIAFDGTPRPVKDSSGMPHIARLLARPHVNVTAMHLEAMASGIHEVAKSGGRGDKVDAPTLESSHARLRQIAGELDQAKEDQDFATAMRLETERDEIRAYVRKATGLNKRIRDDTDAKRAGDSIARAIRRAIKEIDKRVPELAEHLRSDLDYGIDCMYSPREPFDWEL</sequence>
<name>A0A5B1CGJ3_9BACT</name>
<dbReference type="RefSeq" id="WP_068259308.1">
    <property type="nucleotide sequence ID" value="NZ_LWSK01000009.1"/>
</dbReference>
<evidence type="ECO:0000313" key="1">
    <source>
        <dbReference type="EMBL" id="KAA1258314.1"/>
    </source>
</evidence>
<gene>
    <name evidence="1" type="ORF">LF1_08300</name>
</gene>
<proteinExistence type="predicted"/>
<keyword evidence="2" id="KW-1185">Reference proteome</keyword>
<dbReference type="EMBL" id="VRLW01000001">
    <property type="protein sequence ID" value="KAA1258314.1"/>
    <property type="molecule type" value="Genomic_DNA"/>
</dbReference>
<dbReference type="AlphaFoldDB" id="A0A5B1CGJ3"/>